<accession>A0AAJ7WNU4</accession>
<evidence type="ECO:0000256" key="1">
    <source>
        <dbReference type="ARBA" id="ARBA00004613"/>
    </source>
</evidence>
<dbReference type="Pfam" id="PF00014">
    <property type="entry name" value="Kunitz_BPTI"/>
    <property type="match status" value="1"/>
</dbReference>
<keyword evidence="2" id="KW-0964">Secreted</keyword>
<dbReference type="Pfam" id="PF19236">
    <property type="entry name" value="ADAMTS_CR_3"/>
    <property type="match status" value="1"/>
</dbReference>
<dbReference type="InterPro" id="IPR000884">
    <property type="entry name" value="TSP1_rpt"/>
</dbReference>
<dbReference type="InterPro" id="IPR002223">
    <property type="entry name" value="Kunitz_BPTI"/>
</dbReference>
<comment type="similarity">
    <text evidence="9">Belongs to the papilin family.</text>
</comment>
<feature type="region of interest" description="Disordered" evidence="12">
    <location>
        <begin position="1098"/>
        <end position="1123"/>
    </location>
</feature>
<evidence type="ECO:0000256" key="3">
    <source>
        <dbReference type="ARBA" id="ARBA00022690"/>
    </source>
</evidence>
<evidence type="ECO:0000256" key="2">
    <source>
        <dbReference type="ARBA" id="ARBA00022525"/>
    </source>
</evidence>
<dbReference type="Gene3D" id="2.60.120.830">
    <property type="match status" value="1"/>
</dbReference>
<dbReference type="Gene3D" id="2.60.40.10">
    <property type="entry name" value="Immunoglobulins"/>
    <property type="match status" value="2"/>
</dbReference>
<dbReference type="PRINTS" id="PR01857">
    <property type="entry name" value="ADAMTSFAMILY"/>
</dbReference>
<evidence type="ECO:0000256" key="8">
    <source>
        <dbReference type="ARBA" id="ARBA00023319"/>
    </source>
</evidence>
<keyword evidence="16" id="KW-1185">Reference proteome</keyword>
<dbReference type="PROSITE" id="PS50835">
    <property type="entry name" value="IG_LIKE"/>
    <property type="match status" value="2"/>
</dbReference>
<dbReference type="PROSITE" id="PS50279">
    <property type="entry name" value="BPTI_KUNITZ_2"/>
    <property type="match status" value="1"/>
</dbReference>
<feature type="domain" description="Ig-like" evidence="15">
    <location>
        <begin position="920"/>
        <end position="994"/>
    </location>
</feature>
<dbReference type="GO" id="GO:0005576">
    <property type="term" value="C:extracellular region"/>
    <property type="evidence" value="ECO:0007669"/>
    <property type="project" value="UniProtKB-SubCell"/>
</dbReference>
<dbReference type="Proteomes" id="UP001318040">
    <property type="component" value="Chromosome 6"/>
</dbReference>
<evidence type="ECO:0000256" key="7">
    <source>
        <dbReference type="ARBA" id="ARBA00023157"/>
    </source>
</evidence>
<reference evidence="17 18" key="1">
    <citation type="submission" date="2025-04" db="UniProtKB">
        <authorList>
            <consortium name="RefSeq"/>
        </authorList>
    </citation>
    <scope>IDENTIFICATION</scope>
    <source>
        <tissue evidence="17 18">Sperm</tissue>
    </source>
</reference>
<dbReference type="Pfam" id="PF00090">
    <property type="entry name" value="TSP_1"/>
    <property type="match status" value="1"/>
</dbReference>
<dbReference type="InterPro" id="IPR050439">
    <property type="entry name" value="ADAMTS_ADAMTS-like"/>
</dbReference>
<dbReference type="InterPro" id="IPR036383">
    <property type="entry name" value="TSP1_rpt_sf"/>
</dbReference>
<keyword evidence="4 13" id="KW-0732">Signal</keyword>
<dbReference type="Pfam" id="PF19030">
    <property type="entry name" value="TSP1_ADAMTS"/>
    <property type="match status" value="5"/>
</dbReference>
<evidence type="ECO:0000256" key="5">
    <source>
        <dbReference type="ARBA" id="ARBA00022737"/>
    </source>
</evidence>
<organism evidence="16 17">
    <name type="scientific">Petromyzon marinus</name>
    <name type="common">Sea lamprey</name>
    <dbReference type="NCBI Taxonomy" id="7757"/>
    <lineage>
        <taxon>Eukaryota</taxon>
        <taxon>Metazoa</taxon>
        <taxon>Chordata</taxon>
        <taxon>Craniata</taxon>
        <taxon>Vertebrata</taxon>
        <taxon>Cyclostomata</taxon>
        <taxon>Hyperoartia</taxon>
        <taxon>Petromyzontiformes</taxon>
        <taxon>Petromyzontidae</taxon>
        <taxon>Petromyzon</taxon>
    </lineage>
</organism>
<dbReference type="GO" id="GO:0004867">
    <property type="term" value="F:serine-type endopeptidase inhibitor activity"/>
    <property type="evidence" value="ECO:0007669"/>
    <property type="project" value="UniProtKB-KW"/>
</dbReference>
<dbReference type="RefSeq" id="XP_032804455.1">
    <property type="nucleotide sequence ID" value="XM_032948564.1"/>
</dbReference>
<dbReference type="InterPro" id="IPR020901">
    <property type="entry name" value="Prtase_inh_Kunz-CS"/>
</dbReference>
<keyword evidence="8" id="KW-0393">Immunoglobulin domain</keyword>
<keyword evidence="3" id="KW-0646">Protease inhibitor</keyword>
<dbReference type="GO" id="GO:0030198">
    <property type="term" value="P:extracellular matrix organization"/>
    <property type="evidence" value="ECO:0007669"/>
    <property type="project" value="InterPro"/>
</dbReference>
<dbReference type="PROSITE" id="PS50092">
    <property type="entry name" value="TSP1"/>
    <property type="match status" value="6"/>
</dbReference>
<keyword evidence="6" id="KW-0722">Serine protease inhibitor</keyword>
<feature type="domain" description="BPTI/Kunitz inhibitor" evidence="14">
    <location>
        <begin position="774"/>
        <end position="824"/>
    </location>
</feature>
<evidence type="ECO:0000256" key="9">
    <source>
        <dbReference type="ARBA" id="ARBA00061693"/>
    </source>
</evidence>
<feature type="compositionally biased region" description="Low complexity" evidence="12">
    <location>
        <begin position="878"/>
        <end position="894"/>
    </location>
</feature>
<feature type="domain" description="Ig-like" evidence="15">
    <location>
        <begin position="997"/>
        <end position="1069"/>
    </location>
</feature>
<dbReference type="InterPro" id="IPR036880">
    <property type="entry name" value="Kunitz_BPTI_sf"/>
</dbReference>
<dbReference type="Gene3D" id="2.20.100.10">
    <property type="entry name" value="Thrombospondin type-1 (TSP1) repeat"/>
    <property type="match status" value="6"/>
</dbReference>
<dbReference type="FunFam" id="2.60.120.830:FF:000001">
    <property type="entry name" value="A disintegrin and metalloproteinase with thrombospondin motifs 1"/>
    <property type="match status" value="1"/>
</dbReference>
<evidence type="ECO:0000313" key="18">
    <source>
        <dbReference type="RefSeq" id="XP_032804456.1"/>
    </source>
</evidence>
<feature type="region of interest" description="Disordered" evidence="12">
    <location>
        <begin position="834"/>
        <end position="894"/>
    </location>
</feature>
<protein>
    <recommendedName>
        <fullName evidence="10">Papilin</fullName>
    </recommendedName>
</protein>
<proteinExistence type="inferred from homology"/>
<dbReference type="Pfam" id="PF05986">
    <property type="entry name" value="ADAMTS_spacer1"/>
    <property type="match status" value="1"/>
</dbReference>
<keyword evidence="7 11" id="KW-1015">Disulfide bond</keyword>
<evidence type="ECO:0000256" key="13">
    <source>
        <dbReference type="SAM" id="SignalP"/>
    </source>
</evidence>
<feature type="signal peptide" evidence="13">
    <location>
        <begin position="1"/>
        <end position="23"/>
    </location>
</feature>
<sequence length="1123" mass="122069">MEPVPALVIVACLFLLYLAPVSPASPYDDRSQSTDWSECSRTCGGGIMFRQSPCHPRRNNVGSDCTGSERTYALCNTESCPDGSREHREEQCAQREQREFEGRRHKWVPYYGARDKCELNCMVHGHNFYVRQAEAVADGTPCELGGRDVCVQGVCRTVGCDGRLESGLVEDSCRVCGGDGSSCVPVTGVFNKPEVPRGYVQIIVIPVGATNIKIQESSASRNYLAIKNPLGHYYLNGHWTIDYSRSFPVAGSALRYERRDERDDSPEAVTLLGPSTEPLVVELISQERNPGVQYEYYTVYDAEELSRRGIWSHSSWSHCNMDCGGGQQTRTVYCTRDNEVTHEHFCGEPRPRSNQSCNTHACPPGMWLSYQYRPEEWSSKRAASSSTYRWQAGAWGPCSVRCGTGVQARPVSCLREDGRSGQLAVVDSVLCSATLGEGPAAEQACFQRACPEWVVGEWSACSVQCGPGQQTREVTCGSNDVYGCGDSKCVSTTRPCNLGPCPTAQWVANSWSPCSVSCGEGVQLRMVFCSTAVGSQQQQTVNDGQCLGLRPHDSQMCSEAPCEQTFSWFIGPWGLCSVSCGRGLRKRQILCFNQEQLSQESGLCRFLERPTEWEHCNSQACYLPQEVPSKADPRGYDSTDQSLALQPQRNNAYWPAAETQSCTTSRHGCCPDGVLEAQGPSFWGCPGYAASDARVPNGYDAPQVNNNNHNGYNNNGYNDGGSNNGYNRNPGTYENGGGCWQSAYGCCRDLVTPARGPELQGCPQSYASSGDPVCGLPLDSGTCSDWSAKWYFVADSSVCNRFWHSGCGGNANRFDSEEECVKACAHVGAHMSHHAGAHHGAHQHNQGGHNGNNNGHGGGGNNNNNGGGGHGGGGGNSGSHDNQQGGHSSSSSNSQYSYTYTNYSTRVLNQDPAVVTARIGLPVQLHCWVAGNVRPSMEWLKDGRPISEQSRRYMVLSNGTLQVTDVLQSDSGLFTCRVTTARGTKFRNINLVISGELRIVKAPSSTHVSEGHHVELPCTASDKRAFIQWTRDGVEVQLSEGRAALGADGELVLFSARTDDSGRYACVATLGGIVARSPPADLLVGATARRPINVRWSQRRGKREKPRRALGLGERAHGVARRV</sequence>
<dbReference type="SUPFAM" id="SSF48726">
    <property type="entry name" value="Immunoglobulin"/>
    <property type="match status" value="2"/>
</dbReference>
<dbReference type="SMART" id="SM00408">
    <property type="entry name" value="IGc2"/>
    <property type="match status" value="2"/>
</dbReference>
<name>A0AAJ7WNU4_PETMA</name>
<feature type="compositionally biased region" description="Gly residues" evidence="12">
    <location>
        <begin position="848"/>
        <end position="877"/>
    </location>
</feature>
<evidence type="ECO:0000256" key="11">
    <source>
        <dbReference type="PIRSR" id="PIRSR613273-3"/>
    </source>
</evidence>
<dbReference type="KEGG" id="pmrn:116939773"/>
<dbReference type="InterPro" id="IPR013098">
    <property type="entry name" value="Ig_I-set"/>
</dbReference>
<feature type="disulfide bond" evidence="11">
    <location>
        <begin position="54"/>
        <end position="65"/>
    </location>
</feature>
<dbReference type="InterPro" id="IPR010294">
    <property type="entry name" value="ADAMTS_spacer1"/>
</dbReference>
<evidence type="ECO:0000256" key="10">
    <source>
        <dbReference type="ARBA" id="ARBA00074534"/>
    </source>
</evidence>
<evidence type="ECO:0000259" key="15">
    <source>
        <dbReference type="PROSITE" id="PS50835"/>
    </source>
</evidence>
<evidence type="ECO:0000313" key="17">
    <source>
        <dbReference type="RefSeq" id="XP_032804455.1"/>
    </source>
</evidence>
<dbReference type="InterPro" id="IPR003598">
    <property type="entry name" value="Ig_sub2"/>
</dbReference>
<dbReference type="InterPro" id="IPR007110">
    <property type="entry name" value="Ig-like_dom"/>
</dbReference>
<evidence type="ECO:0000256" key="4">
    <source>
        <dbReference type="ARBA" id="ARBA00022729"/>
    </source>
</evidence>
<evidence type="ECO:0000256" key="12">
    <source>
        <dbReference type="SAM" id="MobiDB-lite"/>
    </source>
</evidence>
<dbReference type="SMART" id="SM00209">
    <property type="entry name" value="TSP1"/>
    <property type="match status" value="6"/>
</dbReference>
<dbReference type="PRINTS" id="PR00759">
    <property type="entry name" value="BASICPTASE"/>
</dbReference>
<dbReference type="SMART" id="SM00409">
    <property type="entry name" value="IG"/>
    <property type="match status" value="2"/>
</dbReference>
<dbReference type="InterPro" id="IPR013783">
    <property type="entry name" value="Ig-like_fold"/>
</dbReference>
<dbReference type="PANTHER" id="PTHR13723:SF281">
    <property type="entry name" value="PAPILIN"/>
    <property type="match status" value="1"/>
</dbReference>
<dbReference type="Pfam" id="PF13927">
    <property type="entry name" value="Ig_3"/>
    <property type="match status" value="1"/>
</dbReference>
<feature type="disulfide bond" evidence="11">
    <location>
        <begin position="43"/>
        <end position="80"/>
    </location>
</feature>
<dbReference type="GO" id="GO:0005604">
    <property type="term" value="C:basement membrane"/>
    <property type="evidence" value="ECO:0007669"/>
    <property type="project" value="UniProtKB-ARBA"/>
</dbReference>
<dbReference type="InterPro" id="IPR003599">
    <property type="entry name" value="Ig_sub"/>
</dbReference>
<dbReference type="FunFam" id="4.10.410.10:FF:000017">
    <property type="entry name" value="papilin isoform X2"/>
    <property type="match status" value="1"/>
</dbReference>
<dbReference type="CDD" id="cd22635">
    <property type="entry name" value="Kunitz_papilin"/>
    <property type="match status" value="1"/>
</dbReference>
<dbReference type="Gene3D" id="4.10.410.10">
    <property type="entry name" value="Pancreatic trypsin inhibitor Kunitz domain"/>
    <property type="match status" value="1"/>
</dbReference>
<dbReference type="PANTHER" id="PTHR13723">
    <property type="entry name" value="ADAMTS A DISINTEGRIN AND METALLOPROTEASE WITH THROMBOSPONDIN MOTIFS PROTEASE"/>
    <property type="match status" value="1"/>
</dbReference>
<feature type="compositionally biased region" description="Basic residues" evidence="12">
    <location>
        <begin position="1098"/>
        <end position="1108"/>
    </location>
</feature>
<dbReference type="InterPro" id="IPR013273">
    <property type="entry name" value="ADAMTS/ADAMTS-like"/>
</dbReference>
<dbReference type="PROSITE" id="PS00280">
    <property type="entry name" value="BPTI_KUNITZ_1"/>
    <property type="match status" value="1"/>
</dbReference>
<dbReference type="RefSeq" id="XP_032804456.1">
    <property type="nucleotide sequence ID" value="XM_032948565.1"/>
</dbReference>
<feature type="disulfide bond" evidence="11">
    <location>
        <begin position="39"/>
        <end position="75"/>
    </location>
</feature>
<dbReference type="InterPro" id="IPR045371">
    <property type="entry name" value="ADAMTS_CR_3"/>
</dbReference>
<dbReference type="SMART" id="SM00131">
    <property type="entry name" value="KU"/>
    <property type="match status" value="1"/>
</dbReference>
<keyword evidence="5" id="KW-0677">Repeat</keyword>
<dbReference type="SUPFAM" id="SSF82895">
    <property type="entry name" value="TSP-1 type 1 repeat"/>
    <property type="match status" value="6"/>
</dbReference>
<comment type="subcellular location">
    <subcellularLocation>
        <location evidence="1">Secreted</location>
    </subcellularLocation>
</comment>
<feature type="chain" id="PRO_5044709654" description="Papilin" evidence="13">
    <location>
        <begin position="24"/>
        <end position="1123"/>
    </location>
</feature>
<gene>
    <name evidence="17 18" type="primary">LOC116939773</name>
</gene>
<dbReference type="SUPFAM" id="SSF57362">
    <property type="entry name" value="BPTI-like"/>
    <property type="match status" value="1"/>
</dbReference>
<evidence type="ECO:0000256" key="6">
    <source>
        <dbReference type="ARBA" id="ARBA00022900"/>
    </source>
</evidence>
<evidence type="ECO:0000259" key="14">
    <source>
        <dbReference type="PROSITE" id="PS50279"/>
    </source>
</evidence>
<dbReference type="Pfam" id="PF07679">
    <property type="entry name" value="I-set"/>
    <property type="match status" value="1"/>
</dbReference>
<evidence type="ECO:0000313" key="16">
    <source>
        <dbReference type="Proteomes" id="UP001318040"/>
    </source>
</evidence>
<dbReference type="FunFam" id="2.20.100.10:FF:000005">
    <property type="entry name" value="ADAM metallopeptidase with thrombospondin type 1 motif 9"/>
    <property type="match status" value="1"/>
</dbReference>
<dbReference type="AlphaFoldDB" id="A0AAJ7WNU4"/>
<dbReference type="InterPro" id="IPR036179">
    <property type="entry name" value="Ig-like_dom_sf"/>
</dbReference>